<comment type="caution">
    <text evidence="1">The sequence shown here is derived from an EMBL/GenBank/DDBJ whole genome shotgun (WGS) entry which is preliminary data.</text>
</comment>
<gene>
    <name evidence="1" type="ORF">MILVUS5_LOCUS32429</name>
</gene>
<evidence type="ECO:0000313" key="1">
    <source>
        <dbReference type="EMBL" id="CAJ2667927.1"/>
    </source>
</evidence>
<name>A0ACB0LEK0_TRIPR</name>
<proteinExistence type="predicted"/>
<evidence type="ECO:0000313" key="2">
    <source>
        <dbReference type="Proteomes" id="UP001177021"/>
    </source>
</evidence>
<dbReference type="EMBL" id="CASHSV030000513">
    <property type="protein sequence ID" value="CAJ2667927.1"/>
    <property type="molecule type" value="Genomic_DNA"/>
</dbReference>
<sequence length="202" mass="23946">MSFTTTANGVPSNSKVSMMLGRRRIPIHTSFHVCGDADPDVCNGSACGTWDFKRRRWDPFKDGVVRCPYWILVLGYVGCYRVSRRNFRPCYWFYGFRYHGCYEEIWWVGFFQTSECVCLMHLCLCDYTKWKFLKRCFWVVRKPEEARNLVELAESFWLKPEKATDSVELAESFWLKPDKATYLVVLVTHFWLQPEKARRAGR</sequence>
<dbReference type="Proteomes" id="UP001177021">
    <property type="component" value="Unassembled WGS sequence"/>
</dbReference>
<organism evidence="1 2">
    <name type="scientific">Trifolium pratense</name>
    <name type="common">Red clover</name>
    <dbReference type="NCBI Taxonomy" id="57577"/>
    <lineage>
        <taxon>Eukaryota</taxon>
        <taxon>Viridiplantae</taxon>
        <taxon>Streptophyta</taxon>
        <taxon>Embryophyta</taxon>
        <taxon>Tracheophyta</taxon>
        <taxon>Spermatophyta</taxon>
        <taxon>Magnoliopsida</taxon>
        <taxon>eudicotyledons</taxon>
        <taxon>Gunneridae</taxon>
        <taxon>Pentapetalae</taxon>
        <taxon>rosids</taxon>
        <taxon>fabids</taxon>
        <taxon>Fabales</taxon>
        <taxon>Fabaceae</taxon>
        <taxon>Papilionoideae</taxon>
        <taxon>50 kb inversion clade</taxon>
        <taxon>NPAAA clade</taxon>
        <taxon>Hologalegina</taxon>
        <taxon>IRL clade</taxon>
        <taxon>Trifolieae</taxon>
        <taxon>Trifolium</taxon>
    </lineage>
</organism>
<reference evidence="1" key="1">
    <citation type="submission" date="2023-10" db="EMBL/GenBank/DDBJ databases">
        <authorList>
            <person name="Rodriguez Cubillos JULIANA M."/>
            <person name="De Vega J."/>
        </authorList>
    </citation>
    <scope>NUCLEOTIDE SEQUENCE</scope>
</reference>
<protein>
    <submittedName>
        <fullName evidence="1">Uncharacterized protein</fullName>
    </submittedName>
</protein>
<accession>A0ACB0LEK0</accession>
<keyword evidence="2" id="KW-1185">Reference proteome</keyword>